<dbReference type="Gene3D" id="1.10.10.10">
    <property type="entry name" value="Winged helix-like DNA-binding domain superfamily/Winged helix DNA-binding domain"/>
    <property type="match status" value="1"/>
</dbReference>
<sequence>MAYRPHLAAALSGASIRQLAYWRNPTRSGGAILVPEVSERPPLYSFRDVIALRTTVYLRRRISLQRVRRALENLYDLGEVEHLSHYRLIAQGSSVVLVASDAPAVDLVEQPGQQVTVVMADVLQPFTTADEIRVPGLLQPRRALRVDPEVRSGHPVISGTRVPFELVAGLLRDGVPADRIAEYYPSVGATAAADALDFANYVDRYGRTPAA</sequence>
<reference evidence="1 2" key="2">
    <citation type="journal article" date="2010" name="Stand. Genomic Sci.">
        <title>Complete genome sequence of Kribbella flavida type strain (IFO 14399).</title>
        <authorList>
            <person name="Pukall R."/>
            <person name="Lapidus A."/>
            <person name="Glavina Del Rio T."/>
            <person name="Copeland A."/>
            <person name="Tice H."/>
            <person name="Cheng J.-F."/>
            <person name="Lucas S."/>
            <person name="Chen F."/>
            <person name="Nolan M."/>
            <person name="LaButti K."/>
            <person name="Pati A."/>
            <person name="Ivanova N."/>
            <person name="Mavrommatis K."/>
            <person name="Mikhailova N."/>
            <person name="Pitluck S."/>
            <person name="Bruce D."/>
            <person name="Goodwin L."/>
            <person name="Land M."/>
            <person name="Hauser L."/>
            <person name="Chang Y.-J."/>
            <person name="Jeffries C.D."/>
            <person name="Chen A."/>
            <person name="Palaniappan K."/>
            <person name="Chain P."/>
            <person name="Rohde M."/>
            <person name="Goeker M."/>
            <person name="Bristow J."/>
            <person name="Eisen J.A."/>
            <person name="Markowitz V."/>
            <person name="Hugenholtz P."/>
            <person name="Kyrpides N.C."/>
            <person name="Klenk H.-P."/>
            <person name="Brettin T."/>
        </authorList>
    </citation>
    <scope>NUCLEOTIDE SEQUENCE [LARGE SCALE GENOMIC DNA]</scope>
    <source>
        <strain evidence="2">DSM 17836 / JCM 10339 / NBRC 14399</strain>
    </source>
</reference>
<proteinExistence type="predicted"/>
<dbReference type="Proteomes" id="UP000007967">
    <property type="component" value="Chromosome"/>
</dbReference>
<dbReference type="Pfam" id="PF04255">
    <property type="entry name" value="DUF433"/>
    <property type="match status" value="1"/>
</dbReference>
<dbReference type="KEGG" id="kfl:Kfla_6855"/>
<reference evidence="2" key="1">
    <citation type="submission" date="2009-09" db="EMBL/GenBank/DDBJ databases">
        <title>The complete genome of Kribbella flavida DSM 17836.</title>
        <authorList>
            <consortium name="US DOE Joint Genome Institute (JGI-PGF)"/>
            <person name="Lucas S."/>
            <person name="Copeland A."/>
            <person name="Lapidus A."/>
            <person name="Glavina del Rio T."/>
            <person name="Dalin E."/>
            <person name="Tice H."/>
            <person name="Bruce D."/>
            <person name="Goodwin L."/>
            <person name="Pitluck S."/>
            <person name="Kyrpides N."/>
            <person name="Mavromatis K."/>
            <person name="Ivanova N."/>
            <person name="Saunders E."/>
            <person name="Brettin T."/>
            <person name="Detter J.C."/>
            <person name="Han C."/>
            <person name="Larimer F."/>
            <person name="Land M."/>
            <person name="Hauser L."/>
            <person name="Markowitz V."/>
            <person name="Cheng J.-F."/>
            <person name="Hugenholtz P."/>
            <person name="Woyke T."/>
            <person name="Wu D."/>
            <person name="Pukall R."/>
            <person name="Klenk H.-P."/>
            <person name="Eisen J.A."/>
        </authorList>
    </citation>
    <scope>NUCLEOTIDE SEQUENCE [LARGE SCALE GENOMIC DNA]</scope>
    <source>
        <strain evidence="2">DSM 17836 / JCM 10339 / NBRC 14399</strain>
    </source>
</reference>
<dbReference type="OrthoDB" id="5147072at2"/>
<gene>
    <name evidence="1" type="ordered locus">Kfla_6855</name>
</gene>
<dbReference type="HOGENOM" id="CLU_1352482_0_0_11"/>
<dbReference type="EMBL" id="CP001736">
    <property type="protein sequence ID" value="ADB35845.1"/>
    <property type="molecule type" value="Genomic_DNA"/>
</dbReference>
<dbReference type="STRING" id="479435.Kfla_6855"/>
<dbReference type="eggNOG" id="COG2442">
    <property type="taxonomic scope" value="Bacteria"/>
</dbReference>
<organism evidence="1 2">
    <name type="scientific">Kribbella flavida (strain DSM 17836 / JCM 10339 / NBRC 14399)</name>
    <dbReference type="NCBI Taxonomy" id="479435"/>
    <lineage>
        <taxon>Bacteria</taxon>
        <taxon>Bacillati</taxon>
        <taxon>Actinomycetota</taxon>
        <taxon>Actinomycetes</taxon>
        <taxon>Propionibacteriales</taxon>
        <taxon>Kribbellaceae</taxon>
        <taxon>Kribbella</taxon>
    </lineage>
</organism>
<dbReference type="InterPro" id="IPR009057">
    <property type="entry name" value="Homeodomain-like_sf"/>
</dbReference>
<dbReference type="AlphaFoldDB" id="D2Q2E9"/>
<protein>
    <recommendedName>
        <fullName evidence="3">DUF433 domain-containing protein</fullName>
    </recommendedName>
</protein>
<name>D2Q2E9_KRIFD</name>
<dbReference type="SUPFAM" id="SSF46689">
    <property type="entry name" value="Homeodomain-like"/>
    <property type="match status" value="1"/>
</dbReference>
<keyword evidence="2" id="KW-1185">Reference proteome</keyword>
<evidence type="ECO:0000313" key="2">
    <source>
        <dbReference type="Proteomes" id="UP000007967"/>
    </source>
</evidence>
<dbReference type="InterPro" id="IPR007367">
    <property type="entry name" value="DUF433"/>
</dbReference>
<evidence type="ECO:0000313" key="1">
    <source>
        <dbReference type="EMBL" id="ADB35845.1"/>
    </source>
</evidence>
<accession>D2Q2E9</accession>
<evidence type="ECO:0008006" key="3">
    <source>
        <dbReference type="Google" id="ProtNLM"/>
    </source>
</evidence>
<dbReference type="InterPro" id="IPR036388">
    <property type="entry name" value="WH-like_DNA-bd_sf"/>
</dbReference>